<sequence length="413" mass="46339">MNVGIFSDTYLPKIDGVAVSISDLIGRFDELGVEYDLYVPHVPNCSSRKNVYRFRSLPLIFQPEVRLSLTLDVRNLKRAYTRRYDVVHSHSPGPVGMLATQVALTRGVAHFHTVHTYLPDYTHYIFQGRILRPQAVNKVYAFWLNRINYLVAPSYKVKTWLEQIGVRSEIAVIPNGVKLSRFLKDDNGDYLLKNGFVNPGERVILTVGRVAEEKSIDTLINYFAGLLKERQDVVLVVVGDGPASGQLKEQTRRLGIHERVRFTGYINNEDMPKAYASADLFTTQSRSETQGLAVVEALASGLPVVIAQDPAYQGMVQEGENGFYSDSASEFVDSVAAILDDESMARVYGSKSKTLSREFDIATTTKMLVSFYERGLVSPVGKKRVNLPFSIAKLREELNKAYNELKNRIGKDV</sequence>
<dbReference type="SUPFAM" id="SSF53756">
    <property type="entry name" value="UDP-Glycosyltransferase/glycogen phosphorylase"/>
    <property type="match status" value="1"/>
</dbReference>
<keyword evidence="3" id="KW-0808">Transferase</keyword>
<feature type="domain" description="Glycosyltransferase subfamily 4-like N-terminal" evidence="2">
    <location>
        <begin position="14"/>
        <end position="181"/>
    </location>
</feature>
<organism evidence="3 4">
    <name type="scientific">candidate division WWE3 bacterium</name>
    <dbReference type="NCBI Taxonomy" id="2053526"/>
    <lineage>
        <taxon>Bacteria</taxon>
        <taxon>Katanobacteria</taxon>
    </lineage>
</organism>
<evidence type="ECO:0000313" key="3">
    <source>
        <dbReference type="EMBL" id="MCA9391897.1"/>
    </source>
</evidence>
<dbReference type="Pfam" id="PF00534">
    <property type="entry name" value="Glycos_transf_1"/>
    <property type="match status" value="1"/>
</dbReference>
<evidence type="ECO:0000259" key="2">
    <source>
        <dbReference type="Pfam" id="PF13439"/>
    </source>
</evidence>
<keyword evidence="3" id="KW-0328">Glycosyltransferase</keyword>
<reference evidence="3" key="1">
    <citation type="submission" date="2020-04" db="EMBL/GenBank/DDBJ databases">
        <authorList>
            <person name="Zhang T."/>
        </authorList>
    </citation>
    <scope>NUCLEOTIDE SEQUENCE</scope>
    <source>
        <strain evidence="3">HKST-UBA03</strain>
    </source>
</reference>
<proteinExistence type="predicted"/>
<comment type="caution">
    <text evidence="3">The sequence shown here is derived from an EMBL/GenBank/DDBJ whole genome shotgun (WGS) entry which is preliminary data.</text>
</comment>
<dbReference type="AlphaFoldDB" id="A0A955LKD8"/>
<name>A0A955LKD8_UNCKA</name>
<protein>
    <submittedName>
        <fullName evidence="3">Glycosyltransferase</fullName>
        <ecNumber evidence="3">2.4.-.-</ecNumber>
    </submittedName>
</protein>
<dbReference type="Pfam" id="PF13439">
    <property type="entry name" value="Glyco_transf_4"/>
    <property type="match status" value="1"/>
</dbReference>
<gene>
    <name evidence="3" type="ORF">KC614_01685</name>
</gene>
<dbReference type="PANTHER" id="PTHR45947">
    <property type="entry name" value="SULFOQUINOVOSYL TRANSFERASE SQD2"/>
    <property type="match status" value="1"/>
</dbReference>
<dbReference type="EMBL" id="JAGQKZ010000009">
    <property type="protein sequence ID" value="MCA9391897.1"/>
    <property type="molecule type" value="Genomic_DNA"/>
</dbReference>
<feature type="domain" description="Glycosyl transferase family 1" evidence="1">
    <location>
        <begin position="198"/>
        <end position="353"/>
    </location>
</feature>
<dbReference type="InterPro" id="IPR028098">
    <property type="entry name" value="Glyco_trans_4-like_N"/>
</dbReference>
<dbReference type="InterPro" id="IPR001296">
    <property type="entry name" value="Glyco_trans_1"/>
</dbReference>
<accession>A0A955LKD8</accession>
<evidence type="ECO:0000313" key="4">
    <source>
        <dbReference type="Proteomes" id="UP000751518"/>
    </source>
</evidence>
<dbReference type="Proteomes" id="UP000751518">
    <property type="component" value="Unassembled WGS sequence"/>
</dbReference>
<dbReference type="PANTHER" id="PTHR45947:SF3">
    <property type="entry name" value="SULFOQUINOVOSYL TRANSFERASE SQD2"/>
    <property type="match status" value="1"/>
</dbReference>
<dbReference type="InterPro" id="IPR050194">
    <property type="entry name" value="Glycosyltransferase_grp1"/>
</dbReference>
<dbReference type="GO" id="GO:0016757">
    <property type="term" value="F:glycosyltransferase activity"/>
    <property type="evidence" value="ECO:0007669"/>
    <property type="project" value="UniProtKB-KW"/>
</dbReference>
<dbReference type="EC" id="2.4.-.-" evidence="3"/>
<evidence type="ECO:0000259" key="1">
    <source>
        <dbReference type="Pfam" id="PF00534"/>
    </source>
</evidence>
<dbReference type="Gene3D" id="3.40.50.2000">
    <property type="entry name" value="Glycogen Phosphorylase B"/>
    <property type="match status" value="2"/>
</dbReference>
<reference evidence="3" key="2">
    <citation type="journal article" date="2021" name="Microbiome">
        <title>Successional dynamics and alternative stable states in a saline activated sludge microbial community over 9 years.</title>
        <authorList>
            <person name="Wang Y."/>
            <person name="Ye J."/>
            <person name="Ju F."/>
            <person name="Liu L."/>
            <person name="Boyd J.A."/>
            <person name="Deng Y."/>
            <person name="Parks D.H."/>
            <person name="Jiang X."/>
            <person name="Yin X."/>
            <person name="Woodcroft B.J."/>
            <person name="Tyson G.W."/>
            <person name="Hugenholtz P."/>
            <person name="Polz M.F."/>
            <person name="Zhang T."/>
        </authorList>
    </citation>
    <scope>NUCLEOTIDE SEQUENCE</scope>
    <source>
        <strain evidence="3">HKST-UBA03</strain>
    </source>
</reference>